<accession>A0A2M6YEN4</accession>
<keyword evidence="1" id="KW-0472">Membrane</keyword>
<comment type="caution">
    <text evidence="2">The sequence shown here is derived from an EMBL/GenBank/DDBJ whole genome shotgun (WGS) entry which is preliminary data.</text>
</comment>
<name>A0A2M6YEN4_9BACT</name>
<proteinExistence type="predicted"/>
<feature type="transmembrane region" description="Helical" evidence="1">
    <location>
        <begin position="12"/>
        <end position="35"/>
    </location>
</feature>
<keyword evidence="1" id="KW-0812">Transmembrane</keyword>
<sequence length="226" mass="23542">MKKDFLPLGVRVLLGQVGLLAALVLIFAIGFKVGLGQVGRRRADLALLRKNKEILTAKRDLLTSIAPQVASQAGLVTAALPGRNPALLVISQIKKLAVANGVVLTGIKVGLSGEAKSRAAAVGVSMDMIGPVASVLDLVSGIKKIAPISRIDKVELNLTGMDTTSSLEVKSYWASFPTRLPALTEPVAGLTKAEENLLETLADLTLPALVTLAPSGPVENPNPFGE</sequence>
<dbReference type="Proteomes" id="UP000231669">
    <property type="component" value="Unassembled WGS sequence"/>
</dbReference>
<organism evidence="2 3">
    <name type="scientific">Candidatus Woesebacteria bacterium CG07_land_8_20_14_0_80_44_9</name>
    <dbReference type="NCBI Taxonomy" id="1975058"/>
    <lineage>
        <taxon>Bacteria</taxon>
        <taxon>Candidatus Woeseibacteriota</taxon>
    </lineage>
</organism>
<evidence type="ECO:0000256" key="1">
    <source>
        <dbReference type="SAM" id="Phobius"/>
    </source>
</evidence>
<dbReference type="EMBL" id="PEXE01000022">
    <property type="protein sequence ID" value="PIU28613.1"/>
    <property type="molecule type" value="Genomic_DNA"/>
</dbReference>
<evidence type="ECO:0000313" key="3">
    <source>
        <dbReference type="Proteomes" id="UP000231669"/>
    </source>
</evidence>
<protein>
    <submittedName>
        <fullName evidence="2">Uncharacterized protein</fullName>
    </submittedName>
</protein>
<dbReference type="AlphaFoldDB" id="A0A2M6YEN4"/>
<keyword evidence="1" id="KW-1133">Transmembrane helix</keyword>
<evidence type="ECO:0000313" key="2">
    <source>
        <dbReference type="EMBL" id="PIU28613.1"/>
    </source>
</evidence>
<reference evidence="3" key="1">
    <citation type="submission" date="2017-09" db="EMBL/GenBank/DDBJ databases">
        <title>Depth-based differentiation of microbial function through sediment-hosted aquifers and enrichment of novel symbionts in the deep terrestrial subsurface.</title>
        <authorList>
            <person name="Probst A.J."/>
            <person name="Ladd B."/>
            <person name="Jarett J.K."/>
            <person name="Geller-Mcgrath D.E."/>
            <person name="Sieber C.M.K."/>
            <person name="Emerson J.B."/>
            <person name="Anantharaman K."/>
            <person name="Thomas B.C."/>
            <person name="Malmstrom R."/>
            <person name="Stieglmeier M."/>
            <person name="Klingl A."/>
            <person name="Woyke T."/>
            <person name="Ryan C.M."/>
            <person name="Banfield J.F."/>
        </authorList>
    </citation>
    <scope>NUCLEOTIDE SEQUENCE [LARGE SCALE GENOMIC DNA]</scope>
</reference>
<gene>
    <name evidence="2" type="ORF">COT08_00900</name>
</gene>